<keyword evidence="2" id="KW-1185">Reference proteome</keyword>
<evidence type="ECO:0000313" key="1">
    <source>
        <dbReference type="EMBL" id="RXR26533.1"/>
    </source>
</evidence>
<reference evidence="2" key="1">
    <citation type="submission" date="2019-01" db="EMBL/GenBank/DDBJ databases">
        <title>Cytophagaceae bacterium strain CAR-16.</title>
        <authorList>
            <person name="Chen W.-M."/>
        </authorList>
    </citation>
    <scope>NUCLEOTIDE SEQUENCE [LARGE SCALE GENOMIC DNA]</scope>
    <source>
        <strain evidence="2">CHR27</strain>
    </source>
</reference>
<gene>
    <name evidence="1" type="ORF">EQG66_12540</name>
</gene>
<protein>
    <submittedName>
        <fullName evidence="1">DUF177 domain-containing protein</fullName>
    </submittedName>
</protein>
<dbReference type="Pfam" id="PF02620">
    <property type="entry name" value="YceD"/>
    <property type="match status" value="1"/>
</dbReference>
<accession>A0A4Q1KH14</accession>
<proteinExistence type="predicted"/>
<dbReference type="RefSeq" id="WP_129404939.1">
    <property type="nucleotide sequence ID" value="NZ_SBKP01000014.1"/>
</dbReference>
<name>A0A4Q1KH14_9SPHN</name>
<comment type="caution">
    <text evidence="1">The sequence shown here is derived from an EMBL/GenBank/DDBJ whole genome shotgun (WGS) entry which is preliminary data.</text>
</comment>
<dbReference type="OrthoDB" id="8443793at2"/>
<dbReference type="AlphaFoldDB" id="A0A4Q1KH14"/>
<sequence>MTQPAPEFSRIVRLDEIGRMRWPAHIAAEAEERAALARRFGFVEIASLEADYTLTRENEGIMATGEIRAALSQPCVATAEPVAEQVREAFSIRFTPEGEAPVQGNEDEIEIEIDADGIDIVTYADERIDIGEAIAETLALSVTPYPRSPDADTILKAAGVLSEDQAGPFAALAALRTKEE</sequence>
<dbReference type="EMBL" id="SBKP01000014">
    <property type="protein sequence ID" value="RXR26533.1"/>
    <property type="molecule type" value="Genomic_DNA"/>
</dbReference>
<organism evidence="1 2">
    <name type="scientific">Sphingobium fluviale</name>
    <dbReference type="NCBI Taxonomy" id="2506423"/>
    <lineage>
        <taxon>Bacteria</taxon>
        <taxon>Pseudomonadati</taxon>
        <taxon>Pseudomonadota</taxon>
        <taxon>Alphaproteobacteria</taxon>
        <taxon>Sphingomonadales</taxon>
        <taxon>Sphingomonadaceae</taxon>
        <taxon>Sphingobium</taxon>
    </lineage>
</organism>
<dbReference type="Proteomes" id="UP000290958">
    <property type="component" value="Unassembled WGS sequence"/>
</dbReference>
<evidence type="ECO:0000313" key="2">
    <source>
        <dbReference type="Proteomes" id="UP000290958"/>
    </source>
</evidence>
<dbReference type="InterPro" id="IPR003772">
    <property type="entry name" value="YceD"/>
</dbReference>